<organism evidence="2 3">
    <name type="scientific">Baudoinia panamericana (strain UAMH 10762)</name>
    <name type="common">Angels' share fungus</name>
    <name type="synonym">Baudoinia compniacensis (strain UAMH 10762)</name>
    <dbReference type="NCBI Taxonomy" id="717646"/>
    <lineage>
        <taxon>Eukaryota</taxon>
        <taxon>Fungi</taxon>
        <taxon>Dikarya</taxon>
        <taxon>Ascomycota</taxon>
        <taxon>Pezizomycotina</taxon>
        <taxon>Dothideomycetes</taxon>
        <taxon>Dothideomycetidae</taxon>
        <taxon>Mycosphaerellales</taxon>
        <taxon>Teratosphaeriaceae</taxon>
        <taxon>Baudoinia</taxon>
    </lineage>
</organism>
<feature type="region of interest" description="Disordered" evidence="1">
    <location>
        <begin position="1"/>
        <end position="37"/>
    </location>
</feature>
<evidence type="ECO:0000256" key="1">
    <source>
        <dbReference type="SAM" id="MobiDB-lite"/>
    </source>
</evidence>
<evidence type="ECO:0000313" key="2">
    <source>
        <dbReference type="EMBL" id="EMC93894.1"/>
    </source>
</evidence>
<sequence length="129" mass="14464">MWSKTLRSRQTLDNAYRTQRNTSTSNKGQGNVLSSFRPGPVARVSARNTNVLIFRKQQVPPVKAALFRSFCGGEIRRSHVVSLPQSNVGKYVSCSTLGETVWSVTRHDSWRGSVPPHLQPSWTPYRHGA</sequence>
<name>M2N4E9_BAUPA</name>
<protein>
    <submittedName>
        <fullName evidence="2">Uncharacterized protein</fullName>
    </submittedName>
</protein>
<gene>
    <name evidence="2" type="ORF">BAUCODRAFT_36347</name>
</gene>
<dbReference type="AlphaFoldDB" id="M2N4E9"/>
<dbReference type="HOGENOM" id="CLU_1948438_0_0_1"/>
<keyword evidence="3" id="KW-1185">Reference proteome</keyword>
<reference evidence="2 3" key="1">
    <citation type="journal article" date="2012" name="PLoS Pathog.">
        <title>Diverse lifestyles and strategies of plant pathogenesis encoded in the genomes of eighteen Dothideomycetes fungi.</title>
        <authorList>
            <person name="Ohm R.A."/>
            <person name="Feau N."/>
            <person name="Henrissat B."/>
            <person name="Schoch C.L."/>
            <person name="Horwitz B.A."/>
            <person name="Barry K.W."/>
            <person name="Condon B.J."/>
            <person name="Copeland A.C."/>
            <person name="Dhillon B."/>
            <person name="Glaser F."/>
            <person name="Hesse C.N."/>
            <person name="Kosti I."/>
            <person name="LaButti K."/>
            <person name="Lindquist E.A."/>
            <person name="Lucas S."/>
            <person name="Salamov A.A."/>
            <person name="Bradshaw R.E."/>
            <person name="Ciuffetti L."/>
            <person name="Hamelin R.C."/>
            <person name="Kema G.H.J."/>
            <person name="Lawrence C."/>
            <person name="Scott J.A."/>
            <person name="Spatafora J.W."/>
            <person name="Turgeon B.G."/>
            <person name="de Wit P.J.G.M."/>
            <person name="Zhong S."/>
            <person name="Goodwin S.B."/>
            <person name="Grigoriev I.V."/>
        </authorList>
    </citation>
    <scope>NUCLEOTIDE SEQUENCE [LARGE SCALE GENOMIC DNA]</scope>
    <source>
        <strain evidence="2 3">UAMH 10762</strain>
    </source>
</reference>
<dbReference type="GeneID" id="19112935"/>
<accession>M2N4E9</accession>
<dbReference type="KEGG" id="bcom:BAUCODRAFT_36347"/>
<dbReference type="EMBL" id="KB445559">
    <property type="protein sequence ID" value="EMC93894.1"/>
    <property type="molecule type" value="Genomic_DNA"/>
</dbReference>
<feature type="compositionally biased region" description="Polar residues" evidence="1">
    <location>
        <begin position="8"/>
        <end position="34"/>
    </location>
</feature>
<dbReference type="Proteomes" id="UP000011761">
    <property type="component" value="Unassembled WGS sequence"/>
</dbReference>
<proteinExistence type="predicted"/>
<dbReference type="RefSeq" id="XP_007678610.1">
    <property type="nucleotide sequence ID" value="XM_007680420.1"/>
</dbReference>
<evidence type="ECO:0000313" key="3">
    <source>
        <dbReference type="Proteomes" id="UP000011761"/>
    </source>
</evidence>